<dbReference type="Gene3D" id="6.10.140.750">
    <property type="match status" value="1"/>
</dbReference>
<proteinExistence type="predicted"/>
<dbReference type="AlphaFoldDB" id="A0AB34I1N4"/>
<reference evidence="2 3" key="1">
    <citation type="submission" date="2022-11" db="EMBL/GenBank/DDBJ databases">
        <title>Whole genome sequence of Eschrichtius robustus ER-17-0199.</title>
        <authorList>
            <person name="Bruniche-Olsen A."/>
            <person name="Black A.N."/>
            <person name="Fields C.J."/>
            <person name="Walden K."/>
            <person name="Dewoody J.A."/>
        </authorList>
    </citation>
    <scope>NUCLEOTIDE SEQUENCE [LARGE SCALE GENOMIC DNA]</scope>
    <source>
        <strain evidence="2">ER-17-0199</strain>
        <tissue evidence="2">Blubber</tissue>
    </source>
</reference>
<comment type="caution">
    <text evidence="2">The sequence shown here is derived from an EMBL/GenBank/DDBJ whole genome shotgun (WGS) entry which is preliminary data.</text>
</comment>
<gene>
    <name evidence="2" type="ORF">J1605_017433</name>
</gene>
<keyword evidence="3" id="KW-1185">Reference proteome</keyword>
<evidence type="ECO:0000256" key="1">
    <source>
        <dbReference type="SAM" id="MobiDB-lite"/>
    </source>
</evidence>
<evidence type="ECO:0000313" key="2">
    <source>
        <dbReference type="EMBL" id="KAJ8797205.1"/>
    </source>
</evidence>
<organism evidence="2 3">
    <name type="scientific">Eschrichtius robustus</name>
    <name type="common">California gray whale</name>
    <name type="synonym">Eschrichtius gibbosus</name>
    <dbReference type="NCBI Taxonomy" id="9764"/>
    <lineage>
        <taxon>Eukaryota</taxon>
        <taxon>Metazoa</taxon>
        <taxon>Chordata</taxon>
        <taxon>Craniata</taxon>
        <taxon>Vertebrata</taxon>
        <taxon>Euteleostomi</taxon>
        <taxon>Mammalia</taxon>
        <taxon>Eutheria</taxon>
        <taxon>Laurasiatheria</taxon>
        <taxon>Artiodactyla</taxon>
        <taxon>Whippomorpha</taxon>
        <taxon>Cetacea</taxon>
        <taxon>Mysticeti</taxon>
        <taxon>Eschrichtiidae</taxon>
        <taxon>Eschrichtius</taxon>
    </lineage>
</organism>
<sequence length="255" mass="27234">MGAGLGAARGGVEGGGLGAGLCASALHPRRVSCSTAEAPLGRRRAGIRNPSCTVCARPTSTRTRTRMKQVCLFHGQSPHLVWARSAHPATPVIHKDLAEGAEFYNITSLIKLAEDRIRGDSKTSQLRVTHVHRGLQGPGAELPQTGSTRPTGGGRAAGQPHRLFLQRQGCGERGPLFIAVRGPLTIAASLAAEHRLSNCGSGAQLLRDMWDPPRPGPEPCFRGLWRRQLDKNLKFHKLVAYGIAMNASKCLLLVA</sequence>
<name>A0AB34I1N4_ESCRO</name>
<dbReference type="Proteomes" id="UP001159641">
    <property type="component" value="Unassembled WGS sequence"/>
</dbReference>
<protein>
    <submittedName>
        <fullName evidence="2">Uncharacterized protein</fullName>
    </submittedName>
</protein>
<feature type="region of interest" description="Disordered" evidence="1">
    <location>
        <begin position="135"/>
        <end position="158"/>
    </location>
</feature>
<evidence type="ECO:0000313" key="3">
    <source>
        <dbReference type="Proteomes" id="UP001159641"/>
    </source>
</evidence>
<accession>A0AB34I1N4</accession>
<dbReference type="EMBL" id="JAIQCJ010000254">
    <property type="protein sequence ID" value="KAJ8797205.1"/>
    <property type="molecule type" value="Genomic_DNA"/>
</dbReference>